<gene>
    <name evidence="1" type="ORF">FKW44_008046</name>
</gene>
<proteinExistence type="predicted"/>
<evidence type="ECO:0000313" key="1">
    <source>
        <dbReference type="EMBL" id="QQP55016.1"/>
    </source>
</evidence>
<dbReference type="AlphaFoldDB" id="A0A7T8KFR6"/>
<reference evidence="2" key="1">
    <citation type="submission" date="2021-01" db="EMBL/GenBank/DDBJ databases">
        <title>Caligus Genome Assembly.</title>
        <authorList>
            <person name="Gallardo-Escarate C."/>
        </authorList>
    </citation>
    <scope>NUCLEOTIDE SEQUENCE [LARGE SCALE GENOMIC DNA]</scope>
</reference>
<organism evidence="1 2">
    <name type="scientific">Caligus rogercresseyi</name>
    <name type="common">Sea louse</name>
    <dbReference type="NCBI Taxonomy" id="217165"/>
    <lineage>
        <taxon>Eukaryota</taxon>
        <taxon>Metazoa</taxon>
        <taxon>Ecdysozoa</taxon>
        <taxon>Arthropoda</taxon>
        <taxon>Crustacea</taxon>
        <taxon>Multicrustacea</taxon>
        <taxon>Hexanauplia</taxon>
        <taxon>Copepoda</taxon>
        <taxon>Siphonostomatoida</taxon>
        <taxon>Caligidae</taxon>
        <taxon>Caligus</taxon>
    </lineage>
</organism>
<keyword evidence="2" id="KW-1185">Reference proteome</keyword>
<dbReference type="EMBL" id="CP045894">
    <property type="protein sequence ID" value="QQP55016.1"/>
    <property type="molecule type" value="Genomic_DNA"/>
</dbReference>
<sequence length="93" mass="10605">MCKLSGRFLDHCEASLTSYSELKEALIKICVGSKRNLTKEFASLLTNSQNLDVNEMEAKGWSVIDNIKKWSQLEEILIKYMVLIVSRLHLACN</sequence>
<protein>
    <submittedName>
        <fullName evidence="1">Uncharacterized protein</fullName>
    </submittedName>
</protein>
<accession>A0A7T8KFR6</accession>
<name>A0A7T8KFR6_CALRO</name>
<evidence type="ECO:0000313" key="2">
    <source>
        <dbReference type="Proteomes" id="UP000595437"/>
    </source>
</evidence>
<dbReference type="Proteomes" id="UP000595437">
    <property type="component" value="Chromosome 5"/>
</dbReference>